<proteinExistence type="inferred from homology"/>
<accession>A0A0D7A5N0</accession>
<evidence type="ECO:0000256" key="8">
    <source>
        <dbReference type="PIRSR" id="PIRSR602401-1"/>
    </source>
</evidence>
<dbReference type="CDD" id="cd11063">
    <property type="entry name" value="CYP52"/>
    <property type="match status" value="1"/>
</dbReference>
<keyword evidence="11" id="KW-1185">Reference proteome</keyword>
<evidence type="ECO:0000256" key="4">
    <source>
        <dbReference type="ARBA" id="ARBA00022723"/>
    </source>
</evidence>
<dbReference type="EMBL" id="KN882046">
    <property type="protein sequence ID" value="KIY45694.1"/>
    <property type="molecule type" value="Genomic_DNA"/>
</dbReference>
<dbReference type="AlphaFoldDB" id="A0A0D7A5N0"/>
<dbReference type="OrthoDB" id="1470350at2759"/>
<dbReference type="GO" id="GO:0005506">
    <property type="term" value="F:iron ion binding"/>
    <property type="evidence" value="ECO:0007669"/>
    <property type="project" value="InterPro"/>
</dbReference>
<evidence type="ECO:0000256" key="2">
    <source>
        <dbReference type="ARBA" id="ARBA00010617"/>
    </source>
</evidence>
<dbReference type="PRINTS" id="PR00385">
    <property type="entry name" value="P450"/>
</dbReference>
<evidence type="ECO:0000256" key="6">
    <source>
        <dbReference type="ARBA" id="ARBA00023004"/>
    </source>
</evidence>
<dbReference type="PROSITE" id="PS00086">
    <property type="entry name" value="CYTOCHROME_P450"/>
    <property type="match status" value="1"/>
</dbReference>
<name>A0A0D7A5N0_9AGAR</name>
<evidence type="ECO:0000313" key="11">
    <source>
        <dbReference type="Proteomes" id="UP000054144"/>
    </source>
</evidence>
<dbReference type="GO" id="GO:0004497">
    <property type="term" value="F:monooxygenase activity"/>
    <property type="evidence" value="ECO:0007669"/>
    <property type="project" value="UniProtKB-KW"/>
</dbReference>
<dbReference type="GO" id="GO:0016705">
    <property type="term" value="F:oxidoreductase activity, acting on paired donors, with incorporation or reduction of molecular oxygen"/>
    <property type="evidence" value="ECO:0007669"/>
    <property type="project" value="InterPro"/>
</dbReference>
<evidence type="ECO:0000256" key="9">
    <source>
        <dbReference type="RuleBase" id="RU000461"/>
    </source>
</evidence>
<dbReference type="InterPro" id="IPR017972">
    <property type="entry name" value="Cyt_P450_CS"/>
</dbReference>
<feature type="binding site" description="axial binding residue" evidence="8">
    <location>
        <position position="448"/>
    </location>
    <ligand>
        <name>heme</name>
        <dbReference type="ChEBI" id="CHEBI:30413"/>
    </ligand>
    <ligandPart>
        <name>Fe</name>
        <dbReference type="ChEBI" id="CHEBI:18248"/>
    </ligandPart>
</feature>
<dbReference type="InterPro" id="IPR002401">
    <property type="entry name" value="Cyt_P450_E_grp-I"/>
</dbReference>
<gene>
    <name evidence="10" type="ORF">FISHEDRAFT_48749</name>
</gene>
<evidence type="ECO:0000256" key="1">
    <source>
        <dbReference type="ARBA" id="ARBA00001971"/>
    </source>
</evidence>
<dbReference type="InterPro" id="IPR047146">
    <property type="entry name" value="Cyt_P450_E_CYP52_fungi"/>
</dbReference>
<comment type="similarity">
    <text evidence="2 9">Belongs to the cytochrome P450 family.</text>
</comment>
<comment type="cofactor">
    <cofactor evidence="1 8">
        <name>heme</name>
        <dbReference type="ChEBI" id="CHEBI:30413"/>
    </cofactor>
</comment>
<keyword evidence="5 9" id="KW-0560">Oxidoreductase</keyword>
<dbReference type="Gene3D" id="1.10.630.10">
    <property type="entry name" value="Cytochrome P450"/>
    <property type="match status" value="1"/>
</dbReference>
<dbReference type="SUPFAM" id="SSF48264">
    <property type="entry name" value="Cytochrome P450"/>
    <property type="match status" value="1"/>
</dbReference>
<keyword evidence="4 8" id="KW-0479">Metal-binding</keyword>
<evidence type="ECO:0000313" key="10">
    <source>
        <dbReference type="EMBL" id="KIY45694.1"/>
    </source>
</evidence>
<sequence>MQELYYQWRARMLGARVAPRIRGKLPFNIDFPASVLRAIRNGYPDDISRALFEQYGPVADISSLGERRIITTCSEHIKTILVTDFNNFVKGPRLRRILQPSLGSGIFNSDGDLWKFHRTLTRPFVARHRISDFALFDRHAEYVIAQLKMRFREGSAVDFQDLMCRFTLDSGTEFLVGHSMHSLSAGLPYPYNVKTSPSAPSAANDFVNAATELGNVIANRVPLGWAWPLNEIWENKADKCARTIRNFLEPFLDEALASRPSAAGDEDSKGLKDDDTLLDHLVKSTNGMNLVVDWIFLLTAARDTTAFTLTFVMYLLTQYPNIVERLRQEIMEIVGQTRTPTYEDLRGMKYLRSVINETLRLYPVVPNNMRECVKETVLASPDSGQKPIYVPSGASISYSVFFMHRLKDLWGPDAEEFDPNRFLDDRHKKYNLKNPFIFLPFNAGPRICLGQQFAYNEMSFVIVKLIQHFKSFSLDMTALAPELHPPAAWKGSPGRKGTEKVRLKTSLAMSVAGGLWVKMEETN</sequence>
<dbReference type="InterPro" id="IPR036396">
    <property type="entry name" value="Cyt_P450_sf"/>
</dbReference>
<reference evidence="10 11" key="1">
    <citation type="journal article" date="2015" name="Fungal Genet. Biol.">
        <title>Evolution of novel wood decay mechanisms in Agaricales revealed by the genome sequences of Fistulina hepatica and Cylindrobasidium torrendii.</title>
        <authorList>
            <person name="Floudas D."/>
            <person name="Held B.W."/>
            <person name="Riley R."/>
            <person name="Nagy L.G."/>
            <person name="Koehler G."/>
            <person name="Ransdell A.S."/>
            <person name="Younus H."/>
            <person name="Chow J."/>
            <person name="Chiniquy J."/>
            <person name="Lipzen A."/>
            <person name="Tritt A."/>
            <person name="Sun H."/>
            <person name="Haridas S."/>
            <person name="LaButti K."/>
            <person name="Ohm R.A."/>
            <person name="Kues U."/>
            <person name="Blanchette R.A."/>
            <person name="Grigoriev I.V."/>
            <person name="Minto R.E."/>
            <person name="Hibbett D.S."/>
        </authorList>
    </citation>
    <scope>NUCLEOTIDE SEQUENCE [LARGE SCALE GENOMIC DNA]</scope>
    <source>
        <strain evidence="10 11">ATCC 64428</strain>
    </source>
</reference>
<organism evidence="10 11">
    <name type="scientific">Fistulina hepatica ATCC 64428</name>
    <dbReference type="NCBI Taxonomy" id="1128425"/>
    <lineage>
        <taxon>Eukaryota</taxon>
        <taxon>Fungi</taxon>
        <taxon>Dikarya</taxon>
        <taxon>Basidiomycota</taxon>
        <taxon>Agaricomycotina</taxon>
        <taxon>Agaricomycetes</taxon>
        <taxon>Agaricomycetidae</taxon>
        <taxon>Agaricales</taxon>
        <taxon>Fistulinaceae</taxon>
        <taxon>Fistulina</taxon>
    </lineage>
</organism>
<dbReference type="InterPro" id="IPR001128">
    <property type="entry name" value="Cyt_P450"/>
</dbReference>
<dbReference type="Pfam" id="PF00067">
    <property type="entry name" value="p450"/>
    <property type="match status" value="1"/>
</dbReference>
<evidence type="ECO:0000256" key="5">
    <source>
        <dbReference type="ARBA" id="ARBA00023002"/>
    </source>
</evidence>
<dbReference type="PANTHER" id="PTHR24287">
    <property type="entry name" value="P450, PUTATIVE (EUROFUNG)-RELATED"/>
    <property type="match status" value="1"/>
</dbReference>
<keyword evidence="7 9" id="KW-0503">Monooxygenase</keyword>
<keyword evidence="6 8" id="KW-0408">Iron</keyword>
<dbReference type="GO" id="GO:0020037">
    <property type="term" value="F:heme binding"/>
    <property type="evidence" value="ECO:0007669"/>
    <property type="project" value="InterPro"/>
</dbReference>
<keyword evidence="3 8" id="KW-0349">Heme</keyword>
<dbReference type="PANTHER" id="PTHR24287:SF1">
    <property type="entry name" value="P450, PUTATIVE (EUROFUNG)-RELATED"/>
    <property type="match status" value="1"/>
</dbReference>
<dbReference type="PRINTS" id="PR00463">
    <property type="entry name" value="EP450I"/>
</dbReference>
<dbReference type="Proteomes" id="UP000054144">
    <property type="component" value="Unassembled WGS sequence"/>
</dbReference>
<evidence type="ECO:0000256" key="7">
    <source>
        <dbReference type="ARBA" id="ARBA00023033"/>
    </source>
</evidence>
<evidence type="ECO:0000256" key="3">
    <source>
        <dbReference type="ARBA" id="ARBA00022617"/>
    </source>
</evidence>
<protein>
    <submittedName>
        <fullName evidence="10">Cytochrome P450 monooxygenase pc-1</fullName>
    </submittedName>
</protein>